<dbReference type="Proteomes" id="UP001458415">
    <property type="component" value="Unassembled WGS sequence"/>
</dbReference>
<proteinExistence type="predicted"/>
<sequence>MTFRLAYRFGCSLLGRLRPLARSTGAKDIEILVFRQQLAVLQRSSPKPVSTRGDRAVLAALVAAVRRLSRQSRTAGSRDQARLPAVASCRGGWW</sequence>
<dbReference type="EMBL" id="JBEPCU010000271">
    <property type="protein sequence ID" value="MER6978746.1"/>
    <property type="molecule type" value="Genomic_DNA"/>
</dbReference>
<keyword evidence="2" id="KW-1185">Reference proteome</keyword>
<evidence type="ECO:0008006" key="3">
    <source>
        <dbReference type="Google" id="ProtNLM"/>
    </source>
</evidence>
<evidence type="ECO:0000313" key="2">
    <source>
        <dbReference type="Proteomes" id="UP001458415"/>
    </source>
</evidence>
<organism evidence="1 2">
    <name type="scientific">Streptomyces carpinensis</name>
    <dbReference type="NCBI Taxonomy" id="66369"/>
    <lineage>
        <taxon>Bacteria</taxon>
        <taxon>Bacillati</taxon>
        <taxon>Actinomycetota</taxon>
        <taxon>Actinomycetes</taxon>
        <taxon>Kitasatosporales</taxon>
        <taxon>Streptomycetaceae</taxon>
        <taxon>Streptomyces</taxon>
    </lineage>
</organism>
<accession>A0ABV1W3J8</accession>
<reference evidence="1 2" key="1">
    <citation type="submission" date="2024-06" db="EMBL/GenBank/DDBJ databases">
        <title>The Natural Products Discovery Center: Release of the First 8490 Sequenced Strains for Exploring Actinobacteria Biosynthetic Diversity.</title>
        <authorList>
            <person name="Kalkreuter E."/>
            <person name="Kautsar S.A."/>
            <person name="Yang D."/>
            <person name="Bader C.D."/>
            <person name="Teijaro C.N."/>
            <person name="Fluegel L."/>
            <person name="Davis C.M."/>
            <person name="Simpson J.R."/>
            <person name="Lauterbach L."/>
            <person name="Steele A.D."/>
            <person name="Gui C."/>
            <person name="Meng S."/>
            <person name="Li G."/>
            <person name="Viehrig K."/>
            <person name="Ye F."/>
            <person name="Su P."/>
            <person name="Kiefer A.F."/>
            <person name="Nichols A."/>
            <person name="Cepeda A.J."/>
            <person name="Yan W."/>
            <person name="Fan B."/>
            <person name="Jiang Y."/>
            <person name="Adhikari A."/>
            <person name="Zheng C.-J."/>
            <person name="Schuster L."/>
            <person name="Cowan T.M."/>
            <person name="Smanski M.J."/>
            <person name="Chevrette M.G."/>
            <person name="De Carvalho L.P.S."/>
            <person name="Shen B."/>
        </authorList>
    </citation>
    <scope>NUCLEOTIDE SEQUENCE [LARGE SCALE GENOMIC DNA]</scope>
    <source>
        <strain evidence="1 2">NPDC000634</strain>
    </source>
</reference>
<comment type="caution">
    <text evidence="1">The sequence shown here is derived from an EMBL/GenBank/DDBJ whole genome shotgun (WGS) entry which is preliminary data.</text>
</comment>
<gene>
    <name evidence="1" type="ORF">ABT317_17505</name>
</gene>
<evidence type="ECO:0000313" key="1">
    <source>
        <dbReference type="EMBL" id="MER6978746.1"/>
    </source>
</evidence>
<protein>
    <recommendedName>
        <fullName evidence="3">Integrase</fullName>
    </recommendedName>
</protein>
<name>A0ABV1W3J8_9ACTN</name>
<dbReference type="RefSeq" id="WP_208640500.1">
    <property type="nucleotide sequence ID" value="NZ_MUBM01000004.1"/>
</dbReference>